<proteinExistence type="predicted"/>
<accession>A0A0F9U349</accession>
<dbReference type="EMBL" id="LAZR01000211">
    <property type="protein sequence ID" value="KKN81737.1"/>
    <property type="molecule type" value="Genomic_DNA"/>
</dbReference>
<comment type="caution">
    <text evidence="1">The sequence shown here is derived from an EMBL/GenBank/DDBJ whole genome shotgun (WGS) entry which is preliminary data.</text>
</comment>
<name>A0A0F9U349_9ZZZZ</name>
<organism evidence="1">
    <name type="scientific">marine sediment metagenome</name>
    <dbReference type="NCBI Taxonomy" id="412755"/>
    <lineage>
        <taxon>unclassified sequences</taxon>
        <taxon>metagenomes</taxon>
        <taxon>ecological metagenomes</taxon>
    </lineage>
</organism>
<sequence>MRIAIEKPNKLPQREVQVTIIHEGTQDQLLFERLKQIGDGVVVYICGVGTFTLCEKSPVIGGNNG</sequence>
<reference evidence="1" key="1">
    <citation type="journal article" date="2015" name="Nature">
        <title>Complex archaea that bridge the gap between prokaryotes and eukaryotes.</title>
        <authorList>
            <person name="Spang A."/>
            <person name="Saw J.H."/>
            <person name="Jorgensen S.L."/>
            <person name="Zaremba-Niedzwiedzka K."/>
            <person name="Martijn J."/>
            <person name="Lind A.E."/>
            <person name="van Eijk R."/>
            <person name="Schleper C."/>
            <person name="Guy L."/>
            <person name="Ettema T.J."/>
        </authorList>
    </citation>
    <scope>NUCLEOTIDE SEQUENCE</scope>
</reference>
<evidence type="ECO:0000313" key="1">
    <source>
        <dbReference type="EMBL" id="KKN81737.1"/>
    </source>
</evidence>
<dbReference type="AlphaFoldDB" id="A0A0F9U349"/>
<gene>
    <name evidence="1" type="ORF">LCGC14_0316490</name>
</gene>
<protein>
    <submittedName>
        <fullName evidence="1">Uncharacterized protein</fullName>
    </submittedName>
</protein>